<dbReference type="Pfam" id="PF04237">
    <property type="entry name" value="YjbR"/>
    <property type="match status" value="1"/>
</dbReference>
<comment type="caution">
    <text evidence="1">The sequence shown here is derived from an EMBL/GenBank/DDBJ whole genome shotgun (WGS) entry which is preliminary data.</text>
</comment>
<evidence type="ECO:0000313" key="2">
    <source>
        <dbReference type="EMBL" id="TNG93323.1"/>
    </source>
</evidence>
<evidence type="ECO:0000313" key="3">
    <source>
        <dbReference type="Proteomes" id="UP000294619"/>
    </source>
</evidence>
<dbReference type="Proteomes" id="UP000294619">
    <property type="component" value="Unassembled WGS sequence"/>
</dbReference>
<proteinExistence type="predicted"/>
<dbReference type="RefSeq" id="WP_132965050.1">
    <property type="nucleotide sequence ID" value="NZ_LEKL01000019.1"/>
</dbReference>
<dbReference type="InterPro" id="IPR058532">
    <property type="entry name" value="YjbR/MT2646/Rv2570-like"/>
</dbReference>
<accession>A0A4V2W2S7</accession>
<dbReference type="EMBL" id="VDGV01000009">
    <property type="protein sequence ID" value="TNG93323.1"/>
    <property type="molecule type" value="Genomic_DNA"/>
</dbReference>
<dbReference type="InterPro" id="IPR007351">
    <property type="entry name" value="YjbR"/>
</dbReference>
<protein>
    <submittedName>
        <fullName evidence="2">MmcQ/YjbR family DNA-binding protein</fullName>
    </submittedName>
    <submittedName>
        <fullName evidence="1">Putative DNA-binding protein (MmcQ/YjbR family)</fullName>
    </submittedName>
</protein>
<reference evidence="2 4" key="2">
    <citation type="submission" date="2019-05" db="EMBL/GenBank/DDBJ databases">
        <title>Pasteurellaceae isolates from reptiles.</title>
        <authorList>
            <person name="Bojesen A.M."/>
            <person name="Lund E."/>
        </authorList>
    </citation>
    <scope>NUCLEOTIDE SEQUENCE [LARGE SCALE GENOMIC DNA]</scope>
    <source>
        <strain evidence="2 4">ELNT2x</strain>
    </source>
</reference>
<dbReference type="PANTHER" id="PTHR35145">
    <property type="entry name" value="CYTOPLASMIC PROTEIN-RELATED"/>
    <property type="match status" value="1"/>
</dbReference>
<name>A0A4V2W2S7_9PAST</name>
<dbReference type="Gene3D" id="3.90.1150.30">
    <property type="match status" value="1"/>
</dbReference>
<dbReference type="AlphaFoldDB" id="A0A4V2W2S7"/>
<dbReference type="PANTHER" id="PTHR35145:SF1">
    <property type="entry name" value="CYTOPLASMIC PROTEIN"/>
    <property type="match status" value="1"/>
</dbReference>
<gene>
    <name evidence="1" type="ORF">EDC16_102146</name>
    <name evidence="2" type="ORF">FHQ21_01710</name>
</gene>
<sequence>MQRAQLMAYIAEQYGAAPDYPWQKHPDYAVFRHPNRKWFCVLLRVPGSKLGLVDGANVDIINLKAPPELIGALRSMPGIFPGWHMNKEHWISVLLDGGQNDATIFSLLADSYDLSR</sequence>
<dbReference type="SUPFAM" id="SSF142906">
    <property type="entry name" value="YjbR-like"/>
    <property type="match status" value="1"/>
</dbReference>
<keyword evidence="4" id="KW-1185">Reference proteome</keyword>
<evidence type="ECO:0000313" key="4">
    <source>
        <dbReference type="Proteomes" id="UP000305526"/>
    </source>
</evidence>
<organism evidence="1 3">
    <name type="scientific">Testudinibacter aquarius</name>
    <dbReference type="NCBI Taxonomy" id="1524974"/>
    <lineage>
        <taxon>Bacteria</taxon>
        <taxon>Pseudomonadati</taxon>
        <taxon>Pseudomonadota</taxon>
        <taxon>Gammaproteobacteria</taxon>
        <taxon>Pasteurellales</taxon>
        <taxon>Pasteurellaceae</taxon>
        <taxon>Testudinibacter</taxon>
    </lineage>
</organism>
<dbReference type="EMBL" id="SMCP01000002">
    <property type="protein sequence ID" value="TCV89269.1"/>
    <property type="molecule type" value="Genomic_DNA"/>
</dbReference>
<reference evidence="1 3" key="1">
    <citation type="submission" date="2019-03" db="EMBL/GenBank/DDBJ databases">
        <title>Genomic Encyclopedia of Type Strains, Phase IV (KMG-IV): sequencing the most valuable type-strain genomes for metagenomic binning, comparative biology and taxonomic classification.</title>
        <authorList>
            <person name="Goeker M."/>
        </authorList>
    </citation>
    <scope>NUCLEOTIDE SEQUENCE [LARGE SCALE GENOMIC DNA]</scope>
    <source>
        <strain evidence="1 3">DSM 28140</strain>
    </source>
</reference>
<keyword evidence="1" id="KW-0238">DNA-binding</keyword>
<evidence type="ECO:0000313" key="1">
    <source>
        <dbReference type="EMBL" id="TCV89269.1"/>
    </source>
</evidence>
<dbReference type="InterPro" id="IPR038056">
    <property type="entry name" value="YjbR-like_sf"/>
</dbReference>
<dbReference type="GO" id="GO:0003677">
    <property type="term" value="F:DNA binding"/>
    <property type="evidence" value="ECO:0007669"/>
    <property type="project" value="UniProtKB-KW"/>
</dbReference>
<dbReference type="Proteomes" id="UP000305526">
    <property type="component" value="Unassembled WGS sequence"/>
</dbReference>